<dbReference type="PANTHER" id="PTHR30307">
    <property type="entry name" value="S-ADENOSYLMETHIONINE:TRNA RIBOSYLTRANSFERASE-ISOMERASE"/>
    <property type="match status" value="1"/>
</dbReference>
<evidence type="ECO:0000256" key="2">
    <source>
        <dbReference type="ARBA" id="ARBA00022679"/>
    </source>
</evidence>
<dbReference type="SUPFAM" id="SSF111337">
    <property type="entry name" value="QueA-like"/>
    <property type="match status" value="1"/>
</dbReference>
<keyword evidence="1" id="KW-0963">Cytoplasm</keyword>
<organism evidence="5">
    <name type="scientific">Candidatus Shikimatogenerans sp. AspAUS03</name>
    <dbReference type="NCBI Taxonomy" id="3158563"/>
    <lineage>
        <taxon>Bacteria</taxon>
        <taxon>Pseudomonadati</taxon>
        <taxon>Bacteroidota</taxon>
        <taxon>Flavobacteriia</taxon>
        <taxon>Flavobacteriales</taxon>
        <taxon>Candidatus Shikimatogenerans</taxon>
    </lineage>
</organism>
<accession>A0AAU7QT02</accession>
<evidence type="ECO:0000256" key="3">
    <source>
        <dbReference type="ARBA" id="ARBA00022691"/>
    </source>
</evidence>
<dbReference type="InterPro" id="IPR042118">
    <property type="entry name" value="QueA_dom1"/>
</dbReference>
<dbReference type="Gene3D" id="3.40.1780.10">
    <property type="entry name" value="QueA-like"/>
    <property type="match status" value="1"/>
</dbReference>
<dbReference type="Gene3D" id="2.40.10.240">
    <property type="entry name" value="QueA-like"/>
    <property type="match status" value="1"/>
</dbReference>
<keyword evidence="4" id="KW-0671">Queuosine biosynthesis</keyword>
<reference evidence="5" key="1">
    <citation type="submission" date="2024-06" db="EMBL/GenBank/DDBJ databases">
        <title>Diversity, functionality, and evolutionary history of bacterial symbionts in false click beetles (Coleoptera, Throscidae).</title>
        <authorList>
            <person name="Wierz J.C."/>
            <person name="Malm H."/>
            <person name="Kaltenpoth M."/>
            <person name="Engl T."/>
        </authorList>
    </citation>
    <scope>NUCLEOTIDE SEQUENCE</scope>
    <source>
        <strain evidence="5">AspAUS03</strain>
    </source>
</reference>
<dbReference type="InterPro" id="IPR036100">
    <property type="entry name" value="QueA_sf"/>
</dbReference>
<gene>
    <name evidence="5" type="ORF">ABPD24_00190</name>
</gene>
<name>A0AAU7QT02_9FLAO</name>
<protein>
    <submittedName>
        <fullName evidence="5">S-adenosylmethionine:tRNA ribosyltransferase-isomerase</fullName>
    </submittedName>
</protein>
<dbReference type="InterPro" id="IPR003699">
    <property type="entry name" value="QueA"/>
</dbReference>
<dbReference type="InterPro" id="IPR042119">
    <property type="entry name" value="QueA_dom2"/>
</dbReference>
<keyword evidence="2" id="KW-0808">Transferase</keyword>
<evidence type="ECO:0000313" key="5">
    <source>
        <dbReference type="EMBL" id="XBT18881.1"/>
    </source>
</evidence>
<keyword evidence="3" id="KW-0949">S-adenosyl-L-methionine</keyword>
<dbReference type="AlphaFoldDB" id="A0AAU7QT02"/>
<evidence type="ECO:0000256" key="4">
    <source>
        <dbReference type="ARBA" id="ARBA00022785"/>
    </source>
</evidence>
<dbReference type="PANTHER" id="PTHR30307:SF0">
    <property type="entry name" value="S-ADENOSYLMETHIONINE:TRNA RIBOSYLTRANSFERASE-ISOMERASE"/>
    <property type="match status" value="1"/>
</dbReference>
<dbReference type="GO" id="GO:0008616">
    <property type="term" value="P:tRNA queuosine(34) biosynthetic process"/>
    <property type="evidence" value="ECO:0007669"/>
    <property type="project" value="UniProtKB-KW"/>
</dbReference>
<dbReference type="Pfam" id="PF02547">
    <property type="entry name" value="Queuosine_synth"/>
    <property type="match status" value="1"/>
</dbReference>
<dbReference type="EMBL" id="CP157897">
    <property type="protein sequence ID" value="XBT18881.1"/>
    <property type="molecule type" value="Genomic_DNA"/>
</dbReference>
<dbReference type="GO" id="GO:0051075">
    <property type="term" value="F:S-adenosylmethionine:tRNA ribosyltransferase-isomerase activity"/>
    <property type="evidence" value="ECO:0007669"/>
    <property type="project" value="TreeGrafter"/>
</dbReference>
<evidence type="ECO:0000256" key="1">
    <source>
        <dbReference type="ARBA" id="ARBA00022490"/>
    </source>
</evidence>
<sequence>MKLFNKKQIKILKNNIINKNNITKLFIFNCQKKKIIHDYFKNIYKYLKKNSLFIYNDINVKKSVLIGKKKNSKIKIKIIFIKKINKLNKLWEVFIIPNKKIRLNNIINFYYKKHKILKIKIIDNNNLEEKIAKIIYQKYKLKQILKKIGKIYYPFYIKKKKNIKLNKFIHTNLKKKSIYFTGENLKFNNKIYLKLLLKKIKPINITSYLNKNYFNEFKKNEINNYILNTEKFKIKKKYKNKIIKYKKKKKYIYCLSLNILKIINNIIYYNKIKKIKNNKWNILCLKFKKKNIIINNLITIFENINTINYYYFNKFLKFNNINIKTIYKIAKKHKYKFGIFGDIFLFINK</sequence>
<proteinExistence type="predicted"/>